<sequence>MTCVTTEPCWKDLYLTSTPGAHTFRLNGNTEWNILKQQEVLTSSDVSTMGQKPI</sequence>
<name>A0A9D3MW59_ANGAN</name>
<dbReference type="Proteomes" id="UP001044222">
    <property type="component" value="Unassembled WGS sequence"/>
</dbReference>
<evidence type="ECO:0000313" key="2">
    <source>
        <dbReference type="Proteomes" id="UP001044222"/>
    </source>
</evidence>
<gene>
    <name evidence="1" type="ORF">ANANG_G00043790</name>
</gene>
<protein>
    <submittedName>
        <fullName evidence="1">Uncharacterized protein</fullName>
    </submittedName>
</protein>
<dbReference type="EMBL" id="JAFIRN010000002">
    <property type="protein sequence ID" value="KAG5854976.1"/>
    <property type="molecule type" value="Genomic_DNA"/>
</dbReference>
<organism evidence="1 2">
    <name type="scientific">Anguilla anguilla</name>
    <name type="common">European freshwater eel</name>
    <name type="synonym">Muraena anguilla</name>
    <dbReference type="NCBI Taxonomy" id="7936"/>
    <lineage>
        <taxon>Eukaryota</taxon>
        <taxon>Metazoa</taxon>
        <taxon>Chordata</taxon>
        <taxon>Craniata</taxon>
        <taxon>Vertebrata</taxon>
        <taxon>Euteleostomi</taxon>
        <taxon>Actinopterygii</taxon>
        <taxon>Neopterygii</taxon>
        <taxon>Teleostei</taxon>
        <taxon>Anguilliformes</taxon>
        <taxon>Anguillidae</taxon>
        <taxon>Anguilla</taxon>
    </lineage>
</organism>
<comment type="caution">
    <text evidence="1">The sequence shown here is derived from an EMBL/GenBank/DDBJ whole genome shotgun (WGS) entry which is preliminary data.</text>
</comment>
<keyword evidence="2" id="KW-1185">Reference proteome</keyword>
<proteinExistence type="predicted"/>
<dbReference type="AlphaFoldDB" id="A0A9D3MW59"/>
<evidence type="ECO:0000313" key="1">
    <source>
        <dbReference type="EMBL" id="KAG5854976.1"/>
    </source>
</evidence>
<accession>A0A9D3MW59</accession>
<reference evidence="1" key="1">
    <citation type="submission" date="2021-01" db="EMBL/GenBank/DDBJ databases">
        <title>A chromosome-scale assembly of European eel, Anguilla anguilla.</title>
        <authorList>
            <person name="Henkel C."/>
            <person name="Jong-Raadsen S.A."/>
            <person name="Dufour S."/>
            <person name="Weltzien F.-A."/>
            <person name="Palstra A.P."/>
            <person name="Pelster B."/>
            <person name="Spaink H.P."/>
            <person name="Van Den Thillart G.E."/>
            <person name="Jansen H."/>
            <person name="Zahm M."/>
            <person name="Klopp C."/>
            <person name="Cedric C."/>
            <person name="Louis A."/>
            <person name="Berthelot C."/>
            <person name="Parey E."/>
            <person name="Roest Crollius H."/>
            <person name="Montfort J."/>
            <person name="Robinson-Rechavi M."/>
            <person name="Bucao C."/>
            <person name="Bouchez O."/>
            <person name="Gislard M."/>
            <person name="Lluch J."/>
            <person name="Milhes M."/>
            <person name="Lampietro C."/>
            <person name="Lopez Roques C."/>
            <person name="Donnadieu C."/>
            <person name="Braasch I."/>
            <person name="Desvignes T."/>
            <person name="Postlethwait J."/>
            <person name="Bobe J."/>
            <person name="Guiguen Y."/>
            <person name="Dirks R."/>
        </authorList>
    </citation>
    <scope>NUCLEOTIDE SEQUENCE</scope>
    <source>
        <strain evidence="1">Tag_6206</strain>
        <tissue evidence="1">Liver</tissue>
    </source>
</reference>